<accession>A0A9Y1BMH3</accession>
<dbReference type="EMBL" id="CP084166">
    <property type="protein sequence ID" value="UJG41798.1"/>
    <property type="molecule type" value="Genomic_DNA"/>
</dbReference>
<feature type="transmembrane region" description="Helical" evidence="1">
    <location>
        <begin position="235"/>
        <end position="260"/>
    </location>
</feature>
<keyword evidence="1" id="KW-0472">Membrane</keyword>
<keyword evidence="1" id="KW-0812">Transmembrane</keyword>
<protein>
    <recommendedName>
        <fullName evidence="3">DZANK-type domain-containing protein</fullName>
    </recommendedName>
</protein>
<reference evidence="2" key="1">
    <citation type="journal article" date="2022" name="Nat. Microbiol.">
        <title>Unique mobile elements and scalable gene flow at the prokaryote-eukaryote boundary revealed by circularized Asgard archaea genomes.</title>
        <authorList>
            <person name="Wu F."/>
            <person name="Speth D.R."/>
            <person name="Philosof A."/>
            <person name="Cremiere A."/>
            <person name="Narayanan A."/>
            <person name="Barco R.A."/>
            <person name="Connon S.A."/>
            <person name="Amend J.P."/>
            <person name="Antoshechkin I.A."/>
            <person name="Orphan V.J."/>
        </authorList>
    </citation>
    <scope>NUCLEOTIDE SEQUENCE</scope>
    <source>
        <strain evidence="2">PM71</strain>
    </source>
</reference>
<feature type="transmembrane region" description="Helical" evidence="1">
    <location>
        <begin position="151"/>
        <end position="175"/>
    </location>
</feature>
<gene>
    <name evidence="2" type="ORF">K9W45_04885</name>
</gene>
<dbReference type="AlphaFoldDB" id="A0A9Y1BMH3"/>
<organism evidence="2">
    <name type="scientific">Candidatus Heimdallarchaeum aukensis</name>
    <dbReference type="NCBI Taxonomy" id="2876573"/>
    <lineage>
        <taxon>Archaea</taxon>
        <taxon>Promethearchaeati</taxon>
        <taxon>Candidatus Heimdallarchaeota</taxon>
        <taxon>Candidatus Heimdallarchaeia (ex Rinke et al. 2021) (nom. nud.)</taxon>
        <taxon>Candidatus Heimdallarchaeales</taxon>
        <taxon>Candidatus Heimdallarchaeaceae</taxon>
        <taxon>Candidatus Heimdallarchaeum</taxon>
    </lineage>
</organism>
<keyword evidence="1" id="KW-1133">Transmembrane helix</keyword>
<feature type="transmembrane region" description="Helical" evidence="1">
    <location>
        <begin position="272"/>
        <end position="296"/>
    </location>
</feature>
<evidence type="ECO:0008006" key="3">
    <source>
        <dbReference type="Google" id="ProtNLM"/>
    </source>
</evidence>
<evidence type="ECO:0000256" key="1">
    <source>
        <dbReference type="SAM" id="Phobius"/>
    </source>
</evidence>
<name>A0A9Y1BMH3_9ARCH</name>
<feature type="transmembrane region" description="Helical" evidence="1">
    <location>
        <begin position="203"/>
        <end position="223"/>
    </location>
</feature>
<evidence type="ECO:0000313" key="2">
    <source>
        <dbReference type="EMBL" id="UJG41798.1"/>
    </source>
</evidence>
<dbReference type="Proteomes" id="UP001201020">
    <property type="component" value="Chromosome"/>
</dbReference>
<proteinExistence type="predicted"/>
<sequence>MSDEDFVRCPNCGNLNIKGSTKCLFCDQELEVSEEDKGKVVEIFSCPSCSTDLPVGVKSCPICGWSEEGITEEEETPTDRGESLGIPQVGASAPPTPIVPEIPQTEVTEEAKEEVLTPKIPEILEEEVKEVEEKIVIEEELVLPEKVSVKFTIAFICLSILISIFHYGLSFVIALPSVKIIDPNVQVIPLEGDLSTSVKINAAAFYLSAIISIATGYIISLFIRRRIKETKDIILWLGIFIFIDMLIHIAIPALATIIFYPREILFINLTGATLVFLVTNMVLMFTPFIVGGHWLFTKLDKLYFPKKYAQN</sequence>